<reference evidence="2 3" key="1">
    <citation type="journal article" date="2024" name="Nat. Commun.">
        <title>Phylogenomics reveals the evolutionary origins of lichenization in chlorophyte algae.</title>
        <authorList>
            <person name="Puginier C."/>
            <person name="Libourel C."/>
            <person name="Otte J."/>
            <person name="Skaloud P."/>
            <person name="Haon M."/>
            <person name="Grisel S."/>
            <person name="Petersen M."/>
            <person name="Berrin J.G."/>
            <person name="Delaux P.M."/>
            <person name="Dal Grande F."/>
            <person name="Keller J."/>
        </authorList>
    </citation>
    <scope>NUCLEOTIDE SEQUENCE [LARGE SCALE GENOMIC DNA]</scope>
    <source>
        <strain evidence="2 3">SAG 245.80</strain>
    </source>
</reference>
<dbReference type="Proteomes" id="UP001445335">
    <property type="component" value="Unassembled WGS sequence"/>
</dbReference>
<evidence type="ECO:0000256" key="1">
    <source>
        <dbReference type="SAM" id="MobiDB-lite"/>
    </source>
</evidence>
<dbReference type="EMBL" id="JALJOU010000030">
    <property type="protein sequence ID" value="KAK9835035.1"/>
    <property type="molecule type" value="Genomic_DNA"/>
</dbReference>
<dbReference type="AlphaFoldDB" id="A0AAW1RLW4"/>
<accession>A0AAW1RLW4</accession>
<gene>
    <name evidence="2" type="ORF">WJX81_005851</name>
</gene>
<comment type="caution">
    <text evidence="2">The sequence shown here is derived from an EMBL/GenBank/DDBJ whole genome shotgun (WGS) entry which is preliminary data.</text>
</comment>
<name>A0AAW1RLW4_9CHLO</name>
<feature type="region of interest" description="Disordered" evidence="1">
    <location>
        <begin position="91"/>
        <end position="118"/>
    </location>
</feature>
<keyword evidence="3" id="KW-1185">Reference proteome</keyword>
<sequence>MKQQAAAMTRAFAEIDEVLEPEVKAVAKAKAEAHVAEVLAAVDVDKFIKGGVLADAVRSGAPVPPAVARALEQEARERGPGGKAERAAAVWPGGAAGEPAVRAADTPGREGVAGDERW</sequence>
<organism evidence="2 3">
    <name type="scientific">Elliptochloris bilobata</name>
    <dbReference type="NCBI Taxonomy" id="381761"/>
    <lineage>
        <taxon>Eukaryota</taxon>
        <taxon>Viridiplantae</taxon>
        <taxon>Chlorophyta</taxon>
        <taxon>core chlorophytes</taxon>
        <taxon>Trebouxiophyceae</taxon>
        <taxon>Trebouxiophyceae incertae sedis</taxon>
        <taxon>Elliptochloris clade</taxon>
        <taxon>Elliptochloris</taxon>
    </lineage>
</organism>
<proteinExistence type="predicted"/>
<evidence type="ECO:0000313" key="3">
    <source>
        <dbReference type="Proteomes" id="UP001445335"/>
    </source>
</evidence>
<protein>
    <submittedName>
        <fullName evidence="2">Uncharacterized protein</fullName>
    </submittedName>
</protein>
<evidence type="ECO:0000313" key="2">
    <source>
        <dbReference type="EMBL" id="KAK9835035.1"/>
    </source>
</evidence>